<keyword evidence="2" id="KW-1185">Reference proteome</keyword>
<protein>
    <submittedName>
        <fullName evidence="1">DUF2487 domain-containing protein</fullName>
    </submittedName>
</protein>
<evidence type="ECO:0000313" key="1">
    <source>
        <dbReference type="EMBL" id="RDW22054.1"/>
    </source>
</evidence>
<name>A0A3D8Q198_9BACI</name>
<dbReference type="AlphaFoldDB" id="A0A3D8Q198"/>
<dbReference type="RefSeq" id="WP_115747887.1">
    <property type="nucleotide sequence ID" value="NZ_PIOD01000001.1"/>
</dbReference>
<gene>
    <name evidence="1" type="ORF">CWR45_00765</name>
</gene>
<dbReference type="OrthoDB" id="2678750at2"/>
<proteinExistence type="predicted"/>
<dbReference type="EMBL" id="PIOD01000001">
    <property type="protein sequence ID" value="RDW22054.1"/>
    <property type="molecule type" value="Genomic_DNA"/>
</dbReference>
<evidence type="ECO:0000313" key="2">
    <source>
        <dbReference type="Proteomes" id="UP000256520"/>
    </source>
</evidence>
<organism evidence="1 2">
    <name type="scientific">Oceanobacillus chungangensis</name>
    <dbReference type="NCBI Taxonomy" id="1229152"/>
    <lineage>
        <taxon>Bacteria</taxon>
        <taxon>Bacillati</taxon>
        <taxon>Bacillota</taxon>
        <taxon>Bacilli</taxon>
        <taxon>Bacillales</taxon>
        <taxon>Bacillaceae</taxon>
        <taxon>Oceanobacillus</taxon>
    </lineage>
</organism>
<dbReference type="Pfam" id="PF10673">
    <property type="entry name" value="DUF2487"/>
    <property type="match status" value="1"/>
</dbReference>
<accession>A0A3D8Q198</accession>
<reference evidence="2" key="1">
    <citation type="submission" date="2017-11" db="EMBL/GenBank/DDBJ databases">
        <authorList>
            <person name="Zhu W."/>
        </authorList>
    </citation>
    <scope>NUCLEOTIDE SEQUENCE [LARGE SCALE GENOMIC DNA]</scope>
    <source>
        <strain evidence="2">CAU 1051</strain>
    </source>
</reference>
<dbReference type="Proteomes" id="UP000256520">
    <property type="component" value="Unassembled WGS sequence"/>
</dbReference>
<sequence length="152" mass="17948">MRWRSSDLTKYGDSKQYIDTIIIPLIPFQMSHNEELEKLAFQSELLNIFTSEIEKELAGRIMLMPAYSYLKSADIETEINRINGWITDIKEQPFANVFLFTLDATWKKKEQTLDGHMLWLPSVQLGDLQSKEMRAMIRDQVNQLIELIRSYW</sequence>
<dbReference type="InterPro" id="IPR019615">
    <property type="entry name" value="DUF2487"/>
</dbReference>
<comment type="caution">
    <text evidence="1">The sequence shown here is derived from an EMBL/GenBank/DDBJ whole genome shotgun (WGS) entry which is preliminary data.</text>
</comment>